<protein>
    <submittedName>
        <fullName evidence="2">Uncharacterized protein</fullName>
    </submittedName>
</protein>
<feature type="transmembrane region" description="Helical" evidence="1">
    <location>
        <begin position="41"/>
        <end position="62"/>
    </location>
</feature>
<dbReference type="AlphaFoldDB" id="A0A7C9RXQ3"/>
<feature type="transmembrane region" description="Helical" evidence="1">
    <location>
        <begin position="133"/>
        <end position="154"/>
    </location>
</feature>
<organism evidence="2 3">
    <name type="scientific">Lentzea alba</name>
    <dbReference type="NCBI Taxonomy" id="2714351"/>
    <lineage>
        <taxon>Bacteria</taxon>
        <taxon>Bacillati</taxon>
        <taxon>Actinomycetota</taxon>
        <taxon>Actinomycetes</taxon>
        <taxon>Pseudonocardiales</taxon>
        <taxon>Pseudonocardiaceae</taxon>
        <taxon>Lentzea</taxon>
    </lineage>
</organism>
<keyword evidence="1" id="KW-0812">Transmembrane</keyword>
<reference evidence="2 3" key="1">
    <citation type="submission" date="2020-03" db="EMBL/GenBank/DDBJ databases">
        <title>Isolation and identification of active actinomycetes.</title>
        <authorList>
            <person name="Sun X."/>
        </authorList>
    </citation>
    <scope>NUCLEOTIDE SEQUENCE [LARGE SCALE GENOMIC DNA]</scope>
    <source>
        <strain evidence="2 3">NEAU-D13</strain>
    </source>
</reference>
<proteinExistence type="predicted"/>
<evidence type="ECO:0000313" key="2">
    <source>
        <dbReference type="EMBL" id="NGY65488.1"/>
    </source>
</evidence>
<keyword evidence="1" id="KW-0472">Membrane</keyword>
<dbReference type="RefSeq" id="WP_166054314.1">
    <property type="nucleotide sequence ID" value="NZ_JAAMPJ010000016.1"/>
</dbReference>
<sequence length="168" mass="18137">MGAYIDLKDVRITGHVTQVMIVGVAVTSVVATALHPDARDALLDLLVLLLTGFAGLVFGFWVRNASHNAGAIALREVKRMADIWRASDLAQRDVPFEQRVPSRWIKPWQWTFLAMMASEAVEVFAGSGSGYRAVAITSAVLAVVAAALAVVVIAQVSALQRPERLTEL</sequence>
<accession>A0A7C9RXQ3</accession>
<feature type="transmembrane region" description="Helical" evidence="1">
    <location>
        <begin position="12"/>
        <end position="35"/>
    </location>
</feature>
<keyword evidence="1" id="KW-1133">Transmembrane helix</keyword>
<name>A0A7C9RXQ3_9PSEU</name>
<evidence type="ECO:0000313" key="3">
    <source>
        <dbReference type="Proteomes" id="UP000481360"/>
    </source>
</evidence>
<gene>
    <name evidence="2" type="ORF">G7043_42005</name>
</gene>
<dbReference type="EMBL" id="JAAMPJ010000016">
    <property type="protein sequence ID" value="NGY65488.1"/>
    <property type="molecule type" value="Genomic_DNA"/>
</dbReference>
<dbReference type="Proteomes" id="UP000481360">
    <property type="component" value="Unassembled WGS sequence"/>
</dbReference>
<evidence type="ECO:0000256" key="1">
    <source>
        <dbReference type="SAM" id="Phobius"/>
    </source>
</evidence>
<keyword evidence="3" id="KW-1185">Reference proteome</keyword>
<comment type="caution">
    <text evidence="2">The sequence shown here is derived from an EMBL/GenBank/DDBJ whole genome shotgun (WGS) entry which is preliminary data.</text>
</comment>